<evidence type="ECO:0000313" key="3">
    <source>
        <dbReference type="Proteomes" id="UP000237105"/>
    </source>
</evidence>
<evidence type="ECO:0008006" key="4">
    <source>
        <dbReference type="Google" id="ProtNLM"/>
    </source>
</evidence>
<keyword evidence="1" id="KW-0472">Membrane</keyword>
<keyword evidence="3" id="KW-1185">Reference proteome</keyword>
<proteinExistence type="predicted"/>
<dbReference type="AlphaFoldDB" id="A0A2P5BFQ9"/>
<comment type="caution">
    <text evidence="2">The sequence shown here is derived from an EMBL/GenBank/DDBJ whole genome shotgun (WGS) entry which is preliminary data.</text>
</comment>
<evidence type="ECO:0000256" key="1">
    <source>
        <dbReference type="SAM" id="Phobius"/>
    </source>
</evidence>
<dbReference type="EMBL" id="JXTB01000291">
    <property type="protein sequence ID" value="PON47641.1"/>
    <property type="molecule type" value="Genomic_DNA"/>
</dbReference>
<dbReference type="OrthoDB" id="1746206at2759"/>
<keyword evidence="1" id="KW-1133">Transmembrane helix</keyword>
<name>A0A2P5BFQ9_PARAD</name>
<evidence type="ECO:0000313" key="2">
    <source>
        <dbReference type="EMBL" id="PON47641.1"/>
    </source>
</evidence>
<protein>
    <recommendedName>
        <fullName evidence="4">Transmembrane protein</fullName>
    </recommendedName>
</protein>
<gene>
    <name evidence="2" type="ORF">PanWU01x14_242620</name>
</gene>
<keyword evidence="1" id="KW-0812">Transmembrane</keyword>
<dbReference type="Proteomes" id="UP000237105">
    <property type="component" value="Unassembled WGS sequence"/>
</dbReference>
<reference evidence="3" key="1">
    <citation type="submission" date="2016-06" db="EMBL/GenBank/DDBJ databases">
        <title>Parallel loss of symbiosis genes in relatives of nitrogen-fixing non-legume Parasponia.</title>
        <authorList>
            <person name="Van Velzen R."/>
            <person name="Holmer R."/>
            <person name="Bu F."/>
            <person name="Rutten L."/>
            <person name="Van Zeijl A."/>
            <person name="Liu W."/>
            <person name="Santuari L."/>
            <person name="Cao Q."/>
            <person name="Sharma T."/>
            <person name="Shen D."/>
            <person name="Roswanjaya Y."/>
            <person name="Wardhani T."/>
            <person name="Kalhor M.S."/>
            <person name="Jansen J."/>
            <person name="Van den Hoogen J."/>
            <person name="Gungor B."/>
            <person name="Hartog M."/>
            <person name="Hontelez J."/>
            <person name="Verver J."/>
            <person name="Yang W.-C."/>
            <person name="Schijlen E."/>
            <person name="Repin R."/>
            <person name="Schilthuizen M."/>
            <person name="Schranz E."/>
            <person name="Heidstra R."/>
            <person name="Miyata K."/>
            <person name="Fedorova E."/>
            <person name="Kohlen W."/>
            <person name="Bisseling T."/>
            <person name="Smit S."/>
            <person name="Geurts R."/>
        </authorList>
    </citation>
    <scope>NUCLEOTIDE SEQUENCE [LARGE SCALE GENOMIC DNA]</scope>
    <source>
        <strain evidence="3">cv. WU1-14</strain>
    </source>
</reference>
<feature type="transmembrane region" description="Helical" evidence="1">
    <location>
        <begin position="6"/>
        <end position="31"/>
    </location>
</feature>
<organism evidence="2 3">
    <name type="scientific">Parasponia andersonii</name>
    <name type="common">Sponia andersonii</name>
    <dbReference type="NCBI Taxonomy" id="3476"/>
    <lineage>
        <taxon>Eukaryota</taxon>
        <taxon>Viridiplantae</taxon>
        <taxon>Streptophyta</taxon>
        <taxon>Embryophyta</taxon>
        <taxon>Tracheophyta</taxon>
        <taxon>Spermatophyta</taxon>
        <taxon>Magnoliopsida</taxon>
        <taxon>eudicotyledons</taxon>
        <taxon>Gunneridae</taxon>
        <taxon>Pentapetalae</taxon>
        <taxon>rosids</taxon>
        <taxon>fabids</taxon>
        <taxon>Rosales</taxon>
        <taxon>Cannabaceae</taxon>
        <taxon>Parasponia</taxon>
    </lineage>
</organism>
<sequence>MIVLVIIVNAHSLALSSIIVMPQFVLVMFVIMNMTMVDMSSVPSSIVNLK</sequence>
<accession>A0A2P5BFQ9</accession>